<dbReference type="Gene3D" id="1.10.260.40">
    <property type="entry name" value="lambda repressor-like DNA-binding domains"/>
    <property type="match status" value="1"/>
</dbReference>
<dbReference type="Proteomes" id="UP000182737">
    <property type="component" value="Unassembled WGS sequence"/>
</dbReference>
<dbReference type="Pfam" id="PF00356">
    <property type="entry name" value="LacI"/>
    <property type="match status" value="1"/>
</dbReference>
<dbReference type="GO" id="GO:0003700">
    <property type="term" value="F:DNA-binding transcription factor activity"/>
    <property type="evidence" value="ECO:0007669"/>
    <property type="project" value="TreeGrafter"/>
</dbReference>
<keyword evidence="3" id="KW-0804">Transcription</keyword>
<gene>
    <name evidence="5" type="ORF">SAMN04487775_10678</name>
</gene>
<sequence>MTLAEIAEHAHVSIGTVDRVLHNRKGVSEKTKQLIQSIIDEYGYQPNPIARQLKSNKPFLIGVLLPTLESGCDYYRALYEGMQQGVEQLKPLSVELKLVSFDRMINGDAVQKCRTFLDSAEGQIDALITTPVAPDEHMEIISMLGDKPFVFIDTPLGTTQPLLTIAQNPYKGGYCAGRIMRMFQGSGKFACIRMYPSGYNLRERIRGFTDFIQRDGNSTVLDELYTDFSDSGFYSFMKDLFEKHNDIKGIFVPHAEVNFMSYFIADQGLKSRVTVIGYDLVEQNKSGLLDGTIDCIIGQRPEQQGSEAVHKLYESVMLHQEVPSRIDMPIDIYFKENII</sequence>
<dbReference type="GO" id="GO:0000976">
    <property type="term" value="F:transcription cis-regulatory region binding"/>
    <property type="evidence" value="ECO:0007669"/>
    <property type="project" value="TreeGrafter"/>
</dbReference>
<keyword evidence="6" id="KW-1185">Reference proteome</keyword>
<dbReference type="PANTHER" id="PTHR30146">
    <property type="entry name" value="LACI-RELATED TRANSCRIPTIONAL REPRESSOR"/>
    <property type="match status" value="1"/>
</dbReference>
<dbReference type="PROSITE" id="PS50932">
    <property type="entry name" value="HTH_LACI_2"/>
    <property type="match status" value="1"/>
</dbReference>
<dbReference type="Gene3D" id="3.40.50.2300">
    <property type="match status" value="2"/>
</dbReference>
<evidence type="ECO:0000313" key="5">
    <source>
        <dbReference type="EMBL" id="SFI80421.1"/>
    </source>
</evidence>
<dbReference type="InterPro" id="IPR028082">
    <property type="entry name" value="Peripla_BP_I"/>
</dbReference>
<name>A0A1I3L6T1_9SPIR</name>
<dbReference type="PROSITE" id="PS00356">
    <property type="entry name" value="HTH_LACI_1"/>
    <property type="match status" value="1"/>
</dbReference>
<reference evidence="6" key="1">
    <citation type="submission" date="2016-10" db="EMBL/GenBank/DDBJ databases">
        <authorList>
            <person name="Varghese N."/>
            <person name="Submissions S."/>
        </authorList>
    </citation>
    <scope>NUCLEOTIDE SEQUENCE [LARGE SCALE GENOMIC DNA]</scope>
    <source>
        <strain evidence="6">XBD1002</strain>
    </source>
</reference>
<dbReference type="EMBL" id="FORI01000006">
    <property type="protein sequence ID" value="SFI80421.1"/>
    <property type="molecule type" value="Genomic_DNA"/>
</dbReference>
<keyword evidence="2" id="KW-0238">DNA-binding</keyword>
<proteinExistence type="predicted"/>
<protein>
    <submittedName>
        <fullName evidence="5">LacI family transcriptional regulator</fullName>
    </submittedName>
</protein>
<dbReference type="PANTHER" id="PTHR30146:SF144">
    <property type="entry name" value="LACI-FAMILY TRANSCRIPTION REGULATOR"/>
    <property type="match status" value="1"/>
</dbReference>
<evidence type="ECO:0000256" key="2">
    <source>
        <dbReference type="ARBA" id="ARBA00023125"/>
    </source>
</evidence>
<feature type="domain" description="HTH lacI-type" evidence="4">
    <location>
        <begin position="1"/>
        <end position="55"/>
    </location>
</feature>
<dbReference type="InterPro" id="IPR025997">
    <property type="entry name" value="SBP_2_dom"/>
</dbReference>
<keyword evidence="1" id="KW-0805">Transcription regulation</keyword>
<evidence type="ECO:0000313" key="6">
    <source>
        <dbReference type="Proteomes" id="UP000182737"/>
    </source>
</evidence>
<dbReference type="AlphaFoldDB" id="A0A1I3L6T1"/>
<evidence type="ECO:0000259" key="4">
    <source>
        <dbReference type="PROSITE" id="PS50932"/>
    </source>
</evidence>
<dbReference type="Pfam" id="PF13407">
    <property type="entry name" value="Peripla_BP_4"/>
    <property type="match status" value="1"/>
</dbReference>
<dbReference type="SMART" id="SM00354">
    <property type="entry name" value="HTH_LACI"/>
    <property type="match status" value="1"/>
</dbReference>
<evidence type="ECO:0000256" key="1">
    <source>
        <dbReference type="ARBA" id="ARBA00023015"/>
    </source>
</evidence>
<dbReference type="SUPFAM" id="SSF53822">
    <property type="entry name" value="Periplasmic binding protein-like I"/>
    <property type="match status" value="1"/>
</dbReference>
<accession>A0A1I3L6T1</accession>
<dbReference type="RefSeq" id="WP_074931757.1">
    <property type="nucleotide sequence ID" value="NZ_FORI01000006.1"/>
</dbReference>
<organism evidence="5 6">
    <name type="scientific">Treponema bryantii</name>
    <dbReference type="NCBI Taxonomy" id="163"/>
    <lineage>
        <taxon>Bacteria</taxon>
        <taxon>Pseudomonadati</taxon>
        <taxon>Spirochaetota</taxon>
        <taxon>Spirochaetia</taxon>
        <taxon>Spirochaetales</taxon>
        <taxon>Treponemataceae</taxon>
        <taxon>Treponema</taxon>
    </lineage>
</organism>
<dbReference type="OrthoDB" id="569491at2"/>
<dbReference type="SUPFAM" id="SSF47413">
    <property type="entry name" value="lambda repressor-like DNA-binding domains"/>
    <property type="match status" value="1"/>
</dbReference>
<dbReference type="CDD" id="cd01392">
    <property type="entry name" value="HTH_LacI"/>
    <property type="match status" value="1"/>
</dbReference>
<dbReference type="InterPro" id="IPR010982">
    <property type="entry name" value="Lambda_DNA-bd_dom_sf"/>
</dbReference>
<evidence type="ECO:0000256" key="3">
    <source>
        <dbReference type="ARBA" id="ARBA00023163"/>
    </source>
</evidence>
<dbReference type="InterPro" id="IPR000843">
    <property type="entry name" value="HTH_LacI"/>
</dbReference>